<protein>
    <submittedName>
        <fullName evidence="1">Uncharacterized protein</fullName>
    </submittedName>
</protein>
<accession>A0A9R1WCW6</accession>
<gene>
    <name evidence="1" type="ORF">LSAT_V11C200098900</name>
</gene>
<evidence type="ECO:0000313" key="1">
    <source>
        <dbReference type="EMBL" id="KAJ0220286.1"/>
    </source>
</evidence>
<sequence>MLNLSWLNTEWSCILNRAQLHMSLLEPFMAFKGFMFQILSCKDYTVQHLLESASILRKANIMVANCLVRSLLEKMIEYVNSAYLGILERKYVAIFCNFPKLNIVHILSKCKWVYEGVIDDPHDEFFIAKNKSLQKFTRIIGVGVS</sequence>
<dbReference type="PANTHER" id="PTHR37079">
    <property type="entry name" value="SERINE/THREONINE-PROTEIN KINASE ATM"/>
    <property type="match status" value="1"/>
</dbReference>
<organism evidence="1 2">
    <name type="scientific">Lactuca sativa</name>
    <name type="common">Garden lettuce</name>
    <dbReference type="NCBI Taxonomy" id="4236"/>
    <lineage>
        <taxon>Eukaryota</taxon>
        <taxon>Viridiplantae</taxon>
        <taxon>Streptophyta</taxon>
        <taxon>Embryophyta</taxon>
        <taxon>Tracheophyta</taxon>
        <taxon>Spermatophyta</taxon>
        <taxon>Magnoliopsida</taxon>
        <taxon>eudicotyledons</taxon>
        <taxon>Gunneridae</taxon>
        <taxon>Pentapetalae</taxon>
        <taxon>asterids</taxon>
        <taxon>campanulids</taxon>
        <taxon>Asterales</taxon>
        <taxon>Asteraceae</taxon>
        <taxon>Cichorioideae</taxon>
        <taxon>Cichorieae</taxon>
        <taxon>Lactucinae</taxon>
        <taxon>Lactuca</taxon>
    </lineage>
</organism>
<keyword evidence="2" id="KW-1185">Reference proteome</keyword>
<dbReference type="EMBL" id="NBSK02000002">
    <property type="protein sequence ID" value="KAJ0220286.1"/>
    <property type="molecule type" value="Genomic_DNA"/>
</dbReference>
<comment type="caution">
    <text evidence="1">The sequence shown here is derived from an EMBL/GenBank/DDBJ whole genome shotgun (WGS) entry which is preliminary data.</text>
</comment>
<name>A0A9R1WCW6_LACSA</name>
<dbReference type="PANTHER" id="PTHR37079:SF4">
    <property type="entry name" value="SERINE_THREONINE-PROTEIN KINASE ATM"/>
    <property type="match status" value="1"/>
</dbReference>
<dbReference type="GO" id="GO:0006974">
    <property type="term" value="P:DNA damage response"/>
    <property type="evidence" value="ECO:0007669"/>
    <property type="project" value="InterPro"/>
</dbReference>
<dbReference type="GO" id="GO:0004674">
    <property type="term" value="F:protein serine/threonine kinase activity"/>
    <property type="evidence" value="ECO:0007669"/>
    <property type="project" value="InterPro"/>
</dbReference>
<proteinExistence type="predicted"/>
<dbReference type="AlphaFoldDB" id="A0A9R1WCW6"/>
<dbReference type="InterPro" id="IPR038980">
    <property type="entry name" value="ATM_plant"/>
</dbReference>
<dbReference type="Proteomes" id="UP000235145">
    <property type="component" value="Unassembled WGS sequence"/>
</dbReference>
<evidence type="ECO:0000313" key="2">
    <source>
        <dbReference type="Proteomes" id="UP000235145"/>
    </source>
</evidence>
<reference evidence="1 2" key="1">
    <citation type="journal article" date="2017" name="Nat. Commun.">
        <title>Genome assembly with in vitro proximity ligation data and whole-genome triplication in lettuce.</title>
        <authorList>
            <person name="Reyes-Chin-Wo S."/>
            <person name="Wang Z."/>
            <person name="Yang X."/>
            <person name="Kozik A."/>
            <person name="Arikit S."/>
            <person name="Song C."/>
            <person name="Xia L."/>
            <person name="Froenicke L."/>
            <person name="Lavelle D.O."/>
            <person name="Truco M.J."/>
            <person name="Xia R."/>
            <person name="Zhu S."/>
            <person name="Xu C."/>
            <person name="Xu H."/>
            <person name="Xu X."/>
            <person name="Cox K."/>
            <person name="Korf I."/>
            <person name="Meyers B.C."/>
            <person name="Michelmore R.W."/>
        </authorList>
    </citation>
    <scope>NUCLEOTIDE SEQUENCE [LARGE SCALE GENOMIC DNA]</scope>
    <source>
        <strain evidence="2">cv. Salinas</strain>
        <tissue evidence="1">Seedlings</tissue>
    </source>
</reference>